<evidence type="ECO:0000313" key="2">
    <source>
        <dbReference type="Proteomes" id="UP001164929"/>
    </source>
</evidence>
<dbReference type="AlphaFoldDB" id="A0AAD6Q2E1"/>
<sequence>MAAEINVLIHHGKWESVPRPPAANVVGNKCVYKLKRQADGLYIRPTKPSLHADSWSGSWNQGTTLNMMDLFIPRAVPRRDNIDKIFITDQENESDRPTMASVCGNSVVVPLPSRTSYFMPSTVEEQTSRPVLDILSCTKQPSSNIEVID</sequence>
<name>A0AAD6Q2E1_9ROSI</name>
<reference evidence="1" key="1">
    <citation type="journal article" date="2023" name="Mol. Ecol. Resour.">
        <title>Chromosome-level genome assembly of a triploid poplar Populus alba 'Berolinensis'.</title>
        <authorList>
            <person name="Chen S."/>
            <person name="Yu Y."/>
            <person name="Wang X."/>
            <person name="Wang S."/>
            <person name="Zhang T."/>
            <person name="Zhou Y."/>
            <person name="He R."/>
            <person name="Meng N."/>
            <person name="Wang Y."/>
            <person name="Liu W."/>
            <person name="Liu Z."/>
            <person name="Liu J."/>
            <person name="Guo Q."/>
            <person name="Huang H."/>
            <person name="Sederoff R.R."/>
            <person name="Wang G."/>
            <person name="Qu G."/>
            <person name="Chen S."/>
        </authorList>
    </citation>
    <scope>NUCLEOTIDE SEQUENCE</scope>
    <source>
        <strain evidence="1">SC-2020</strain>
    </source>
</reference>
<keyword evidence="2" id="KW-1185">Reference proteome</keyword>
<proteinExistence type="predicted"/>
<gene>
    <name evidence="1" type="ORF">NC653_030683</name>
</gene>
<evidence type="ECO:0000313" key="1">
    <source>
        <dbReference type="EMBL" id="KAJ6974633.1"/>
    </source>
</evidence>
<dbReference type="EMBL" id="JAQIZT010000013">
    <property type="protein sequence ID" value="KAJ6974633.1"/>
    <property type="molecule type" value="Genomic_DNA"/>
</dbReference>
<accession>A0AAD6Q2E1</accession>
<organism evidence="1 2">
    <name type="scientific">Populus alba x Populus x berolinensis</name>
    <dbReference type="NCBI Taxonomy" id="444605"/>
    <lineage>
        <taxon>Eukaryota</taxon>
        <taxon>Viridiplantae</taxon>
        <taxon>Streptophyta</taxon>
        <taxon>Embryophyta</taxon>
        <taxon>Tracheophyta</taxon>
        <taxon>Spermatophyta</taxon>
        <taxon>Magnoliopsida</taxon>
        <taxon>eudicotyledons</taxon>
        <taxon>Gunneridae</taxon>
        <taxon>Pentapetalae</taxon>
        <taxon>rosids</taxon>
        <taxon>fabids</taxon>
        <taxon>Malpighiales</taxon>
        <taxon>Salicaceae</taxon>
        <taxon>Saliceae</taxon>
        <taxon>Populus</taxon>
    </lineage>
</organism>
<dbReference type="Proteomes" id="UP001164929">
    <property type="component" value="Chromosome 13"/>
</dbReference>
<comment type="caution">
    <text evidence="1">The sequence shown here is derived from an EMBL/GenBank/DDBJ whole genome shotgun (WGS) entry which is preliminary data.</text>
</comment>
<protein>
    <submittedName>
        <fullName evidence="1">Uncharacterized protein</fullName>
    </submittedName>
</protein>